<reference evidence="2 3" key="1">
    <citation type="journal article" date="2011" name="J. Gen. Appl. Microbiol.">
        <title>Draft genome sequencing of the enigmatic yeast Saitoella complicata.</title>
        <authorList>
            <person name="Nishida H."/>
            <person name="Hamamoto M."/>
            <person name="Sugiyama J."/>
        </authorList>
    </citation>
    <scope>NUCLEOTIDE SEQUENCE [LARGE SCALE GENOMIC DNA]</scope>
    <source>
        <strain evidence="2 3">NRRL Y-17804</strain>
    </source>
</reference>
<dbReference type="NCBIfam" id="NF005085">
    <property type="entry name" value="PRK06520.1"/>
    <property type="match status" value="1"/>
</dbReference>
<name>A0A0E9NIM9_SAICN</name>
<sequence>MPAYKINAPFRAEQVGSLLRPKELLEARAKKAAGEITPEELRAVEDKWIAQAAKEQCECGLKSVTDGEFRRAYFHLDFLEHLEGVRVAHHNLKSDNKADYKPPTLEVVGKIRHVKDIQVDDYKFLAPHVKAPFVAKAAIPSPTMLHFRGGRQAISEEAYPNLDDFFTDLAKAYQVEIKNLYDAGCRYLQLDDTNLAYLCDPKMREAAAQRGEDVDALPRNYAKLINASLEGVPEDMVVGVHLCRGNFRSNFFASGGYEPVAKVLFQELNVDTYFLEWDDERSGDFAPLRFLPPNKTVVLGLVSSKHANMETKESLKARIAEAAKYAPLEQLCLSPQCGFSSTAEGNEVTPADQWAKLKLCIEVAEEVWSDA</sequence>
<evidence type="ECO:0000259" key="1">
    <source>
        <dbReference type="Pfam" id="PF01717"/>
    </source>
</evidence>
<dbReference type="GO" id="GO:0003871">
    <property type="term" value="F:5-methyltetrahydropteroyltriglutamate-homocysteine S-methyltransferase activity"/>
    <property type="evidence" value="ECO:0007669"/>
    <property type="project" value="InterPro"/>
</dbReference>
<dbReference type="Pfam" id="PF01717">
    <property type="entry name" value="Meth_synt_2"/>
    <property type="match status" value="1"/>
</dbReference>
<comment type="caution">
    <text evidence="2">The sequence shown here is derived from an EMBL/GenBank/DDBJ whole genome shotgun (WGS) entry which is preliminary data.</text>
</comment>
<dbReference type="CDD" id="cd03311">
    <property type="entry name" value="CIMS_C_terminal_like"/>
    <property type="match status" value="1"/>
</dbReference>
<evidence type="ECO:0000313" key="2">
    <source>
        <dbReference type="EMBL" id="GAO49531.1"/>
    </source>
</evidence>
<dbReference type="RefSeq" id="XP_019023261.1">
    <property type="nucleotide sequence ID" value="XM_019168458.1"/>
</dbReference>
<proteinExistence type="predicted"/>
<evidence type="ECO:0000313" key="3">
    <source>
        <dbReference type="Proteomes" id="UP000033140"/>
    </source>
</evidence>
<dbReference type="Proteomes" id="UP000033140">
    <property type="component" value="Unassembled WGS sequence"/>
</dbReference>
<keyword evidence="3" id="KW-1185">Reference proteome</keyword>
<dbReference type="InterPro" id="IPR038071">
    <property type="entry name" value="UROD/MetE-like_sf"/>
</dbReference>
<dbReference type="AlphaFoldDB" id="A0A0E9NIM9"/>
<protein>
    <recommendedName>
        <fullName evidence="1">Cobalamin-independent methionine synthase MetE C-terminal/archaeal domain-containing protein</fullName>
    </recommendedName>
</protein>
<reference evidence="2 3" key="2">
    <citation type="journal article" date="2014" name="J. Gen. Appl. Microbiol.">
        <title>The early diverging ascomycetous budding yeast Saitoella complicata has three histone deacetylases belonging to the Clr6, Hos2, and Rpd3 lineages.</title>
        <authorList>
            <person name="Nishida H."/>
            <person name="Matsumoto T."/>
            <person name="Kondo S."/>
            <person name="Hamamoto M."/>
            <person name="Yoshikawa H."/>
        </authorList>
    </citation>
    <scope>NUCLEOTIDE SEQUENCE [LARGE SCALE GENOMIC DNA]</scope>
    <source>
        <strain evidence="2 3">NRRL Y-17804</strain>
    </source>
</reference>
<dbReference type="GO" id="GO:0008270">
    <property type="term" value="F:zinc ion binding"/>
    <property type="evidence" value="ECO:0007669"/>
    <property type="project" value="InterPro"/>
</dbReference>
<feature type="domain" description="Cobalamin-independent methionine synthase MetE C-terminal/archaeal" evidence="1">
    <location>
        <begin position="15"/>
        <end position="350"/>
    </location>
</feature>
<dbReference type="OMA" id="HPMLEDY"/>
<organism evidence="2 3">
    <name type="scientific">Saitoella complicata (strain BCRC 22490 / CBS 7301 / JCM 7358 / NBRC 10748 / NRRL Y-17804)</name>
    <dbReference type="NCBI Taxonomy" id="698492"/>
    <lineage>
        <taxon>Eukaryota</taxon>
        <taxon>Fungi</taxon>
        <taxon>Dikarya</taxon>
        <taxon>Ascomycota</taxon>
        <taxon>Taphrinomycotina</taxon>
        <taxon>Taphrinomycotina incertae sedis</taxon>
        <taxon>Saitoella</taxon>
    </lineage>
</organism>
<dbReference type="GO" id="GO:0009086">
    <property type="term" value="P:methionine biosynthetic process"/>
    <property type="evidence" value="ECO:0007669"/>
    <property type="project" value="InterPro"/>
</dbReference>
<reference evidence="2 3" key="3">
    <citation type="journal article" date="2015" name="Genome Announc.">
        <title>Draft Genome Sequence of the Archiascomycetous Yeast Saitoella complicata.</title>
        <authorList>
            <person name="Yamauchi K."/>
            <person name="Kondo S."/>
            <person name="Hamamoto M."/>
            <person name="Takahashi Y."/>
            <person name="Ogura Y."/>
            <person name="Hayashi T."/>
            <person name="Nishida H."/>
        </authorList>
    </citation>
    <scope>NUCLEOTIDE SEQUENCE [LARGE SCALE GENOMIC DNA]</scope>
    <source>
        <strain evidence="2 3">NRRL Y-17804</strain>
    </source>
</reference>
<dbReference type="SUPFAM" id="SSF51726">
    <property type="entry name" value="UROD/MetE-like"/>
    <property type="match status" value="1"/>
</dbReference>
<dbReference type="STRING" id="698492.A0A0E9NIM9"/>
<gene>
    <name evidence="2" type="ORF">G7K_3680-t1</name>
</gene>
<dbReference type="PANTHER" id="PTHR43844">
    <property type="entry name" value="METHIONINE SYNTHASE"/>
    <property type="match status" value="1"/>
</dbReference>
<dbReference type="PANTHER" id="PTHR43844:SF1">
    <property type="entry name" value="METHIONINE SYNTHASE"/>
    <property type="match status" value="1"/>
</dbReference>
<dbReference type="OrthoDB" id="7772923at2759"/>
<dbReference type="EMBL" id="BACD03000023">
    <property type="protein sequence ID" value="GAO49531.1"/>
    <property type="molecule type" value="Genomic_DNA"/>
</dbReference>
<dbReference type="Gene3D" id="3.20.20.210">
    <property type="match status" value="1"/>
</dbReference>
<accession>A0A0E9NIM9</accession>
<dbReference type="InterPro" id="IPR002629">
    <property type="entry name" value="Met_Synth_C/arc"/>
</dbReference>